<reference evidence="1" key="1">
    <citation type="submission" date="2020-02" db="EMBL/GenBank/DDBJ databases">
        <authorList>
            <person name="Meier V. D."/>
        </authorList>
    </citation>
    <scope>NUCLEOTIDE SEQUENCE</scope>
    <source>
        <strain evidence="1">AVDCRST_MAG32</strain>
    </source>
</reference>
<dbReference type="EMBL" id="CADCUM010000063">
    <property type="protein sequence ID" value="CAA9377384.1"/>
    <property type="molecule type" value="Genomic_DNA"/>
</dbReference>
<dbReference type="AlphaFoldDB" id="A0A6J4N441"/>
<proteinExistence type="predicted"/>
<protein>
    <recommendedName>
        <fullName evidence="2">DUF2867 domain-containing protein</fullName>
    </recommendedName>
</protein>
<organism evidence="1">
    <name type="scientific">uncultured Nocardioides sp</name>
    <dbReference type="NCBI Taxonomy" id="198441"/>
    <lineage>
        <taxon>Bacteria</taxon>
        <taxon>Bacillati</taxon>
        <taxon>Actinomycetota</taxon>
        <taxon>Actinomycetes</taxon>
        <taxon>Propionibacteriales</taxon>
        <taxon>Nocardioidaceae</taxon>
        <taxon>Nocardioides</taxon>
        <taxon>environmental samples</taxon>
    </lineage>
</organism>
<accession>A0A6J4N441</accession>
<evidence type="ECO:0008006" key="2">
    <source>
        <dbReference type="Google" id="ProtNLM"/>
    </source>
</evidence>
<gene>
    <name evidence="1" type="ORF">AVDCRST_MAG32-1321</name>
</gene>
<evidence type="ECO:0000313" key="1">
    <source>
        <dbReference type="EMBL" id="CAA9377384.1"/>
    </source>
</evidence>
<name>A0A6J4N441_9ACTN</name>
<sequence length="202" mass="22336">MTSSARVAPSQHPLDLVLAEPHFVERHRRTVDAPVELVWAAALAVTPAEIRLLAPFMMLRSLPRVLAGDRPTSLRDERTPFLRAFEGEGFVELHRDERLAEGRAVVVYGAAGRFWSLKDSAPAALADAGAFARHRTPGTARTAFSLQVEESDGVTVLTTETRVSGTDAAARRTFGRYWLIIRGPSGLIRRSWLAAIDRRARR</sequence>